<feature type="region of interest" description="Disordered" evidence="1">
    <location>
        <begin position="675"/>
        <end position="772"/>
    </location>
</feature>
<feature type="region of interest" description="Disordered" evidence="1">
    <location>
        <begin position="549"/>
        <end position="594"/>
    </location>
</feature>
<dbReference type="GeneID" id="31356343"/>
<feature type="compositionally biased region" description="Basic and acidic residues" evidence="1">
    <location>
        <begin position="457"/>
        <end position="470"/>
    </location>
</feature>
<keyword evidence="4" id="KW-1185">Reference proteome</keyword>
<feature type="compositionally biased region" description="Low complexity" evidence="1">
    <location>
        <begin position="751"/>
        <end position="772"/>
    </location>
</feature>
<feature type="region of interest" description="Disordered" evidence="1">
    <location>
        <begin position="408"/>
        <end position="517"/>
    </location>
</feature>
<feature type="region of interest" description="Disordered" evidence="1">
    <location>
        <begin position="611"/>
        <end position="645"/>
    </location>
</feature>
<comment type="caution">
    <text evidence="3">The sequence shown here is derived from an EMBL/GenBank/DDBJ whole genome shotgun (WGS) entry which is preliminary data.</text>
</comment>
<feature type="compositionally biased region" description="Polar residues" evidence="1">
    <location>
        <begin position="688"/>
        <end position="700"/>
    </location>
</feature>
<dbReference type="InParanoid" id="D3AXI1"/>
<gene>
    <name evidence="3" type="ORF">PPL_00812</name>
</gene>
<accession>D3AXI1</accession>
<dbReference type="CDD" id="cd05162">
    <property type="entry name" value="PWWP"/>
    <property type="match status" value="1"/>
</dbReference>
<dbReference type="AlphaFoldDB" id="D3AXI1"/>
<dbReference type="STRING" id="670386.D3AXI1"/>
<feature type="compositionally biased region" description="Low complexity" evidence="1">
    <location>
        <begin position="408"/>
        <end position="448"/>
    </location>
</feature>
<protein>
    <recommendedName>
        <fullName evidence="2">PWWP domain-containing protein</fullName>
    </recommendedName>
</protein>
<evidence type="ECO:0000259" key="2">
    <source>
        <dbReference type="Pfam" id="PF00855"/>
    </source>
</evidence>
<dbReference type="OMA" id="IDEANDW"/>
<feature type="compositionally biased region" description="Basic residues" evidence="1">
    <location>
        <begin position="178"/>
        <end position="194"/>
    </location>
</feature>
<feature type="region of interest" description="Disordered" evidence="1">
    <location>
        <begin position="163"/>
        <end position="234"/>
    </location>
</feature>
<dbReference type="Pfam" id="PF00855">
    <property type="entry name" value="PWWP"/>
    <property type="match status" value="1"/>
</dbReference>
<dbReference type="SUPFAM" id="SSF63748">
    <property type="entry name" value="Tudor/PWWP/MBT"/>
    <property type="match status" value="1"/>
</dbReference>
<reference evidence="3 4" key="1">
    <citation type="journal article" date="2011" name="Genome Res.">
        <title>Phylogeny-wide analysis of social amoeba genomes highlights ancient origins for complex intercellular communication.</title>
        <authorList>
            <person name="Heidel A.J."/>
            <person name="Lawal H.M."/>
            <person name="Felder M."/>
            <person name="Schilde C."/>
            <person name="Helps N.R."/>
            <person name="Tunggal B."/>
            <person name="Rivero F."/>
            <person name="John U."/>
            <person name="Schleicher M."/>
            <person name="Eichinger L."/>
            <person name="Platzer M."/>
            <person name="Noegel A.A."/>
            <person name="Schaap P."/>
            <person name="Gloeckner G."/>
        </authorList>
    </citation>
    <scope>NUCLEOTIDE SEQUENCE [LARGE SCALE GENOMIC DNA]</scope>
    <source>
        <strain evidence="4">ATCC 26659 / Pp 5 / PN500</strain>
    </source>
</reference>
<dbReference type="EMBL" id="ADBJ01000003">
    <property type="protein sequence ID" value="EFA86250.1"/>
    <property type="molecule type" value="Genomic_DNA"/>
</dbReference>
<sequence>MSISIISNNSINNNNSNIIVCCSTNLLQNNININNTNNINNSCDSSGNNISSKLNHTTIINNNNNTIITTNINIPPQIARTTEVSPSTLKGLKKGQFLVYFFGSRDYGFITDKQIKRYNTKDLMSQKLKAGDIKKMNKAIEEANEWADNNNSRDYPVFIPETKKAKKTQTQDRDYTPTKKKPVAARGGRRGRITVKKEPQYQQNSEEIFDSINYDQQSINSTPSTNKKRSPLPFIKDINNNSNINNSNNNININGNNNNGNKLFGTPQQSQQQAAITPLSHRRKQLEFPLSPFKPTTMNSPMVKKEKDIVLDFNLIQPDQIELELIHLLGLYGPISLEDLKLRSYLLEDLVMRDYLEVVSTYESTNDQWTLKNEKYSLINETWHGYNNEQDKIIIRDRKRIALSILENNSNNNNDDNNNSNDISNNNNDISNNNNDNSNNSNDISNNNNDDDNNENDTSHDLDRTQKELIYKATSTTTTTTTTSPTQPTLMISKKPQPQIMNTPKKNKSAPPTTTTSTAFKDTLDIITPIKSKSALSFSSYSTISALDGQHENNTSTESGASDFKSHDLLQPNSEMDTTIPLLDDNPSSLPDYNDFEEEIECTQSNTVVVNSGSANASGSSQPGSNNSSNNSSSSNNNNNTLATSTTTTTTTINNIYFNNNFSNNNIIPINSQATQVTQTPPTPPSSHNNSFKISSTPYSSPGIPATLIVSPSSSHKKKPNNFYNSSPDDSSDGDYIAPTIPINFGSPMENDNNNNNNNNKNNNNNNHNHNHQNTSTIIIDQAHLKEIVNDSEQLKSVIKDSITDLFSTHFKQHAFKDIKSLVEKELNNKVNDMKESIVEELQEQIGKESKKRKKSIQTIIHTLTDLEQTICTLKQNLEKLVD</sequence>
<dbReference type="Proteomes" id="UP000001396">
    <property type="component" value="Unassembled WGS sequence"/>
</dbReference>
<dbReference type="RefSeq" id="XP_020438355.1">
    <property type="nucleotide sequence ID" value="XM_020571832.1"/>
</dbReference>
<organism evidence="3 4">
    <name type="scientific">Heterostelium pallidum (strain ATCC 26659 / Pp 5 / PN500)</name>
    <name type="common">Cellular slime mold</name>
    <name type="synonym">Polysphondylium pallidum</name>
    <dbReference type="NCBI Taxonomy" id="670386"/>
    <lineage>
        <taxon>Eukaryota</taxon>
        <taxon>Amoebozoa</taxon>
        <taxon>Evosea</taxon>
        <taxon>Eumycetozoa</taxon>
        <taxon>Dictyostelia</taxon>
        <taxon>Acytosteliales</taxon>
        <taxon>Acytosteliaceae</taxon>
        <taxon>Heterostelium</taxon>
    </lineage>
</organism>
<name>D3AXI1_HETP5</name>
<evidence type="ECO:0000313" key="3">
    <source>
        <dbReference type="EMBL" id="EFA86250.1"/>
    </source>
</evidence>
<proteinExistence type="predicted"/>
<evidence type="ECO:0000313" key="4">
    <source>
        <dbReference type="Proteomes" id="UP000001396"/>
    </source>
</evidence>
<feature type="compositionally biased region" description="Polar residues" evidence="1">
    <location>
        <begin position="213"/>
        <end position="225"/>
    </location>
</feature>
<feature type="compositionally biased region" description="Low complexity" evidence="1">
    <location>
        <begin position="474"/>
        <end position="489"/>
    </location>
</feature>
<dbReference type="InterPro" id="IPR000313">
    <property type="entry name" value="PWWP_dom"/>
</dbReference>
<evidence type="ECO:0000256" key="1">
    <source>
        <dbReference type="SAM" id="MobiDB-lite"/>
    </source>
</evidence>
<dbReference type="Gene3D" id="2.30.30.140">
    <property type="match status" value="1"/>
</dbReference>
<feature type="domain" description="PWWP" evidence="2">
    <location>
        <begin position="77"/>
        <end position="147"/>
    </location>
</feature>